<dbReference type="Proteomes" id="UP000326396">
    <property type="component" value="Linkage Group LG18"/>
</dbReference>
<keyword evidence="3" id="KW-1185">Reference proteome</keyword>
<evidence type="ECO:0000313" key="2">
    <source>
        <dbReference type="EMBL" id="KAD4982198.1"/>
    </source>
</evidence>
<evidence type="ECO:0008006" key="4">
    <source>
        <dbReference type="Google" id="ProtNLM"/>
    </source>
</evidence>
<organism evidence="2 3">
    <name type="scientific">Mikania micrantha</name>
    <name type="common">bitter vine</name>
    <dbReference type="NCBI Taxonomy" id="192012"/>
    <lineage>
        <taxon>Eukaryota</taxon>
        <taxon>Viridiplantae</taxon>
        <taxon>Streptophyta</taxon>
        <taxon>Embryophyta</taxon>
        <taxon>Tracheophyta</taxon>
        <taxon>Spermatophyta</taxon>
        <taxon>Magnoliopsida</taxon>
        <taxon>eudicotyledons</taxon>
        <taxon>Gunneridae</taxon>
        <taxon>Pentapetalae</taxon>
        <taxon>asterids</taxon>
        <taxon>campanulids</taxon>
        <taxon>Asterales</taxon>
        <taxon>Asteraceae</taxon>
        <taxon>Asteroideae</taxon>
        <taxon>Heliantheae alliance</taxon>
        <taxon>Eupatorieae</taxon>
        <taxon>Mikania</taxon>
    </lineage>
</organism>
<sequence length="209" mass="23528">MATISLMATISKNIPNATNSISTNSRTCGITVKRKDHKKDEKPIKKATENDEQPTKTCSQKWPQSDEVLLAQAMISTSENPITGNNQDVDAFWSKIEKYNNESQTSIPGDAHILRSHWHMFKSKLNRFNELFLQVKSCYIIGWLDDQYIQEARQLYINDPSNKTSASFTTKTSSLGAYTSSASDANVGENPEITISLEDIDKEDFKVQL</sequence>
<evidence type="ECO:0000313" key="3">
    <source>
        <dbReference type="Proteomes" id="UP000326396"/>
    </source>
</evidence>
<comment type="caution">
    <text evidence="2">The sequence shown here is derived from an EMBL/GenBank/DDBJ whole genome shotgun (WGS) entry which is preliminary data.</text>
</comment>
<feature type="region of interest" description="Disordered" evidence="1">
    <location>
        <begin position="33"/>
        <end position="59"/>
    </location>
</feature>
<dbReference type="PANTHER" id="PTHR45023:SF4">
    <property type="entry name" value="GLYCINE-RICH PROTEIN-RELATED"/>
    <property type="match status" value="1"/>
</dbReference>
<gene>
    <name evidence="2" type="ORF">E3N88_18869</name>
</gene>
<dbReference type="PANTHER" id="PTHR45023">
    <property type="match status" value="1"/>
</dbReference>
<name>A0A5N6NNJ3_9ASTR</name>
<evidence type="ECO:0000256" key="1">
    <source>
        <dbReference type="SAM" id="MobiDB-lite"/>
    </source>
</evidence>
<reference evidence="2 3" key="1">
    <citation type="submission" date="2019-05" db="EMBL/GenBank/DDBJ databases">
        <title>Mikania micrantha, genome provides insights into the molecular mechanism of rapid growth.</title>
        <authorList>
            <person name="Liu B."/>
        </authorList>
    </citation>
    <scope>NUCLEOTIDE SEQUENCE [LARGE SCALE GENOMIC DNA]</scope>
    <source>
        <strain evidence="2">NLD-2019</strain>
        <tissue evidence="2">Leaf</tissue>
    </source>
</reference>
<dbReference type="EMBL" id="SZYD01000010">
    <property type="protein sequence ID" value="KAD4982198.1"/>
    <property type="molecule type" value="Genomic_DNA"/>
</dbReference>
<feature type="compositionally biased region" description="Basic and acidic residues" evidence="1">
    <location>
        <begin position="38"/>
        <end position="49"/>
    </location>
</feature>
<accession>A0A5N6NNJ3</accession>
<proteinExistence type="predicted"/>
<dbReference type="AlphaFoldDB" id="A0A5N6NNJ3"/>
<protein>
    <recommendedName>
        <fullName evidence="4">No apical meristem-associated C-terminal domain-containing protein</fullName>
    </recommendedName>
</protein>